<protein>
    <submittedName>
        <fullName evidence="1">Uncharacterized protein</fullName>
    </submittedName>
</protein>
<keyword evidence="2" id="KW-1185">Reference proteome</keyword>
<dbReference type="Proteomes" id="UP000831701">
    <property type="component" value="Chromosome 1"/>
</dbReference>
<evidence type="ECO:0000313" key="1">
    <source>
        <dbReference type="EMBL" id="KAI3377074.1"/>
    </source>
</evidence>
<name>A0ACB8XAI6_9TELE</name>
<sequence length="121" mass="14053">MEQWSSSLPLAGCWKAAWEFAQPVYMCFVDLEKAYDRVPRGTLQYYPDPHPVHGVQLMRVGKLQHYMERIEDALDTFKQAYQILKLTHGHDHPLIPELLMKIEECHTEIVQRGLGVSPHVL</sequence>
<accession>A0ACB8XAI6</accession>
<proteinExistence type="predicted"/>
<reference evidence="1" key="1">
    <citation type="submission" date="2022-04" db="EMBL/GenBank/DDBJ databases">
        <title>Jade perch genome.</title>
        <authorList>
            <person name="Chao B."/>
        </authorList>
    </citation>
    <scope>NUCLEOTIDE SEQUENCE</scope>
    <source>
        <strain evidence="1">CB-2022</strain>
    </source>
</reference>
<comment type="caution">
    <text evidence="1">The sequence shown here is derived from an EMBL/GenBank/DDBJ whole genome shotgun (WGS) entry which is preliminary data.</text>
</comment>
<evidence type="ECO:0000313" key="2">
    <source>
        <dbReference type="Proteomes" id="UP000831701"/>
    </source>
</evidence>
<gene>
    <name evidence="1" type="ORF">L3Q82_000283</name>
</gene>
<dbReference type="EMBL" id="CM041531">
    <property type="protein sequence ID" value="KAI3377074.1"/>
    <property type="molecule type" value="Genomic_DNA"/>
</dbReference>
<organism evidence="1 2">
    <name type="scientific">Scortum barcoo</name>
    <name type="common">barcoo grunter</name>
    <dbReference type="NCBI Taxonomy" id="214431"/>
    <lineage>
        <taxon>Eukaryota</taxon>
        <taxon>Metazoa</taxon>
        <taxon>Chordata</taxon>
        <taxon>Craniata</taxon>
        <taxon>Vertebrata</taxon>
        <taxon>Euteleostomi</taxon>
        <taxon>Actinopterygii</taxon>
        <taxon>Neopterygii</taxon>
        <taxon>Teleostei</taxon>
        <taxon>Neoteleostei</taxon>
        <taxon>Acanthomorphata</taxon>
        <taxon>Eupercaria</taxon>
        <taxon>Centrarchiformes</taxon>
        <taxon>Terapontoidei</taxon>
        <taxon>Terapontidae</taxon>
        <taxon>Scortum</taxon>
    </lineage>
</organism>